<gene>
    <name evidence="2" type="ORF">HZI73_03445</name>
</gene>
<name>A0A8J8MH13_9FIRM</name>
<dbReference type="Proteomes" id="UP000683246">
    <property type="component" value="Chromosome"/>
</dbReference>
<accession>A0A8J8MH13</accession>
<keyword evidence="1" id="KW-0472">Membrane</keyword>
<keyword evidence="1" id="KW-0812">Transmembrane</keyword>
<dbReference type="KEGG" id="vpy:HZI73_03445"/>
<organism evidence="2 3">
    <name type="scientific">Vallitalea pronyensis</name>
    <dbReference type="NCBI Taxonomy" id="1348613"/>
    <lineage>
        <taxon>Bacteria</taxon>
        <taxon>Bacillati</taxon>
        <taxon>Bacillota</taxon>
        <taxon>Clostridia</taxon>
        <taxon>Lachnospirales</taxon>
        <taxon>Vallitaleaceae</taxon>
        <taxon>Vallitalea</taxon>
    </lineage>
</organism>
<proteinExistence type="predicted"/>
<protein>
    <submittedName>
        <fullName evidence="2">Uncharacterized protein</fullName>
    </submittedName>
</protein>
<dbReference type="NCBIfam" id="NF042414">
    <property type="entry name" value="CLC_0170_fam"/>
    <property type="match status" value="1"/>
</dbReference>
<feature type="transmembrane region" description="Helical" evidence="1">
    <location>
        <begin position="6"/>
        <end position="26"/>
    </location>
</feature>
<dbReference type="InterPro" id="IPR049971">
    <property type="entry name" value="CLC_0170-like"/>
</dbReference>
<dbReference type="EMBL" id="CP058649">
    <property type="protein sequence ID" value="QUI21396.1"/>
    <property type="molecule type" value="Genomic_DNA"/>
</dbReference>
<evidence type="ECO:0000313" key="2">
    <source>
        <dbReference type="EMBL" id="QUI21396.1"/>
    </source>
</evidence>
<dbReference type="RefSeq" id="WP_212696865.1">
    <property type="nucleotide sequence ID" value="NZ_CP058649.1"/>
</dbReference>
<dbReference type="AlphaFoldDB" id="A0A8J8MH13"/>
<keyword evidence="1" id="KW-1133">Transmembrane helix</keyword>
<sequence length="67" mass="7557">MNKFGSIFSLNFVVIMLIVGLVLLLWDRKVLYRKKIKKEHKIALILGIIYVSLGVVLYIAGNVLGLV</sequence>
<keyword evidence="3" id="KW-1185">Reference proteome</keyword>
<feature type="transmembrane region" description="Helical" evidence="1">
    <location>
        <begin position="42"/>
        <end position="61"/>
    </location>
</feature>
<reference evidence="2" key="1">
    <citation type="submission" date="2020-07" db="EMBL/GenBank/DDBJ databases">
        <title>Vallitalea pronyensis genome.</title>
        <authorList>
            <person name="Postec A."/>
        </authorList>
    </citation>
    <scope>NUCLEOTIDE SEQUENCE</scope>
    <source>
        <strain evidence="2">FatNI3</strain>
    </source>
</reference>
<evidence type="ECO:0000256" key="1">
    <source>
        <dbReference type="SAM" id="Phobius"/>
    </source>
</evidence>
<evidence type="ECO:0000313" key="3">
    <source>
        <dbReference type="Proteomes" id="UP000683246"/>
    </source>
</evidence>